<protein>
    <submittedName>
        <fullName evidence="1">Uncharacterized protein</fullName>
    </submittedName>
</protein>
<evidence type="ECO:0000313" key="2">
    <source>
        <dbReference type="Proteomes" id="UP001552299"/>
    </source>
</evidence>
<reference evidence="1 2" key="1">
    <citation type="journal article" date="2024" name="Plant Biotechnol. J.">
        <title>Dendrobium thyrsiflorum genome and its molecular insights into genes involved in important horticultural traits.</title>
        <authorList>
            <person name="Chen B."/>
            <person name="Wang J.Y."/>
            <person name="Zheng P.J."/>
            <person name="Li K.L."/>
            <person name="Liang Y.M."/>
            <person name="Chen X.F."/>
            <person name="Zhang C."/>
            <person name="Zhao X."/>
            <person name="He X."/>
            <person name="Zhang G.Q."/>
            <person name="Liu Z.J."/>
            <person name="Xu Q."/>
        </authorList>
    </citation>
    <scope>NUCLEOTIDE SEQUENCE [LARGE SCALE GENOMIC DNA]</scope>
    <source>
        <strain evidence="1">GZMU011</strain>
    </source>
</reference>
<dbReference type="EMBL" id="JANQDX010000012">
    <property type="protein sequence ID" value="KAL0915241.1"/>
    <property type="molecule type" value="Genomic_DNA"/>
</dbReference>
<organism evidence="1 2">
    <name type="scientific">Dendrobium thyrsiflorum</name>
    <name type="common">Pinecone-like raceme dendrobium</name>
    <name type="synonym">Orchid</name>
    <dbReference type="NCBI Taxonomy" id="117978"/>
    <lineage>
        <taxon>Eukaryota</taxon>
        <taxon>Viridiplantae</taxon>
        <taxon>Streptophyta</taxon>
        <taxon>Embryophyta</taxon>
        <taxon>Tracheophyta</taxon>
        <taxon>Spermatophyta</taxon>
        <taxon>Magnoliopsida</taxon>
        <taxon>Liliopsida</taxon>
        <taxon>Asparagales</taxon>
        <taxon>Orchidaceae</taxon>
        <taxon>Epidendroideae</taxon>
        <taxon>Malaxideae</taxon>
        <taxon>Dendrobiinae</taxon>
        <taxon>Dendrobium</taxon>
    </lineage>
</organism>
<gene>
    <name evidence="1" type="ORF">M5K25_015643</name>
</gene>
<comment type="caution">
    <text evidence="1">The sequence shown here is derived from an EMBL/GenBank/DDBJ whole genome shotgun (WGS) entry which is preliminary data.</text>
</comment>
<proteinExistence type="predicted"/>
<name>A0ABD0URD1_DENTH</name>
<evidence type="ECO:0000313" key="1">
    <source>
        <dbReference type="EMBL" id="KAL0915241.1"/>
    </source>
</evidence>
<keyword evidence="2" id="KW-1185">Reference proteome</keyword>
<accession>A0ABD0URD1</accession>
<dbReference type="Proteomes" id="UP001552299">
    <property type="component" value="Unassembled WGS sequence"/>
</dbReference>
<sequence>MFTSFNRAFSSLLQSEDPFKGLSLCVNFPVVVDARRRCLVRVRCHHGPVVFVPSPSTFEPALVVWCLSLLPVQEKET</sequence>
<dbReference type="AlphaFoldDB" id="A0ABD0URD1"/>